<name>C9LKL2_9BACT</name>
<proteinExistence type="predicted"/>
<dbReference type="Gene3D" id="3.40.50.1980">
    <property type="entry name" value="Nitrogenase molybdenum iron protein domain"/>
    <property type="match status" value="2"/>
</dbReference>
<reference evidence="3" key="1">
    <citation type="submission" date="2009-09" db="EMBL/GenBank/DDBJ databases">
        <authorList>
            <person name="Weinstock G."/>
            <person name="Sodergren E."/>
            <person name="Clifton S."/>
            <person name="Fulton L."/>
            <person name="Fulton B."/>
            <person name="Courtney L."/>
            <person name="Fronick C."/>
            <person name="Harrison M."/>
            <person name="Strong C."/>
            <person name="Farmer C."/>
            <person name="Delahaunty K."/>
            <person name="Markovic C."/>
            <person name="Hall O."/>
            <person name="Minx P."/>
            <person name="Tomlinson C."/>
            <person name="Mitreva M."/>
            <person name="Nelson J."/>
            <person name="Hou S."/>
            <person name="Wollam A."/>
            <person name="Pepin K.H."/>
            <person name="Johnson M."/>
            <person name="Bhonagiri V."/>
            <person name="Nash W.E."/>
            <person name="Warren W."/>
            <person name="Chinwalla A."/>
            <person name="Mardis E.R."/>
            <person name="Wilson R.K."/>
        </authorList>
    </citation>
    <scope>NUCLEOTIDE SEQUENCE [LARGE SCALE GENOMIC DNA]</scope>
    <source>
        <strain evidence="3">ATCC 51259</strain>
    </source>
</reference>
<comment type="caution">
    <text evidence="3">The sequence shown here is derived from an EMBL/GenBank/DDBJ whole genome shotgun (WGS) entry which is preliminary data.</text>
</comment>
<dbReference type="eggNOG" id="COG0614">
    <property type="taxonomic scope" value="Bacteria"/>
</dbReference>
<evidence type="ECO:0000313" key="3">
    <source>
        <dbReference type="EMBL" id="EEX70328.1"/>
    </source>
</evidence>
<feature type="chain" id="PRO_5002998638" description="Fe/B12 periplasmic-binding domain-containing protein" evidence="1">
    <location>
        <begin position="23"/>
        <end position="374"/>
    </location>
</feature>
<dbReference type="InterPro" id="IPR050902">
    <property type="entry name" value="ABC_Transporter_SBP"/>
</dbReference>
<dbReference type="PANTHER" id="PTHR30535:SF34">
    <property type="entry name" value="MOLYBDATE-BINDING PROTEIN MOLA"/>
    <property type="match status" value="1"/>
</dbReference>
<dbReference type="EMBL" id="ACIJ02000030">
    <property type="protein sequence ID" value="EEX70328.1"/>
    <property type="molecule type" value="Genomic_DNA"/>
</dbReference>
<dbReference type="AlphaFoldDB" id="C9LKL2"/>
<dbReference type="PROSITE" id="PS50983">
    <property type="entry name" value="FE_B12_PBP"/>
    <property type="match status" value="1"/>
</dbReference>
<feature type="domain" description="Fe/B12 periplasmic-binding" evidence="2">
    <location>
        <begin position="93"/>
        <end position="361"/>
    </location>
</feature>
<dbReference type="Proteomes" id="UP000003460">
    <property type="component" value="Unassembled WGS sequence"/>
</dbReference>
<gene>
    <name evidence="3" type="ORF">GCWU000325_02782</name>
</gene>
<dbReference type="PANTHER" id="PTHR30535">
    <property type="entry name" value="VITAMIN B12-BINDING PROTEIN"/>
    <property type="match status" value="1"/>
</dbReference>
<dbReference type="GeneID" id="84577289"/>
<keyword evidence="1" id="KW-0732">Signal</keyword>
<dbReference type="RefSeq" id="WP_006256610.1">
    <property type="nucleotide sequence ID" value="NZ_GG700644.1"/>
</dbReference>
<accession>C9LKL2</accession>
<feature type="signal peptide" evidence="1">
    <location>
        <begin position="1"/>
        <end position="22"/>
    </location>
</feature>
<protein>
    <recommendedName>
        <fullName evidence="2">Fe/B12 periplasmic-binding domain-containing protein</fullName>
    </recommendedName>
</protein>
<dbReference type="GO" id="GO:0071281">
    <property type="term" value="P:cellular response to iron ion"/>
    <property type="evidence" value="ECO:0007669"/>
    <property type="project" value="TreeGrafter"/>
</dbReference>
<keyword evidence="4" id="KW-1185">Reference proteome</keyword>
<dbReference type="OrthoDB" id="9812528at2"/>
<evidence type="ECO:0000259" key="2">
    <source>
        <dbReference type="PROSITE" id="PS50983"/>
    </source>
</evidence>
<organism evidence="3 4">
    <name type="scientific">Alloprevotella tannerae ATCC 51259</name>
    <dbReference type="NCBI Taxonomy" id="626522"/>
    <lineage>
        <taxon>Bacteria</taxon>
        <taxon>Pseudomonadati</taxon>
        <taxon>Bacteroidota</taxon>
        <taxon>Bacteroidia</taxon>
        <taxon>Bacteroidales</taxon>
        <taxon>Prevotellaceae</taxon>
        <taxon>Alloprevotella</taxon>
    </lineage>
</organism>
<evidence type="ECO:0000313" key="4">
    <source>
        <dbReference type="Proteomes" id="UP000003460"/>
    </source>
</evidence>
<dbReference type="SUPFAM" id="SSF53807">
    <property type="entry name" value="Helical backbone' metal receptor"/>
    <property type="match status" value="1"/>
</dbReference>
<dbReference type="HOGENOM" id="CLU_025776_1_0_10"/>
<dbReference type="InterPro" id="IPR002491">
    <property type="entry name" value="ABC_transptr_periplasmic_BD"/>
</dbReference>
<dbReference type="Pfam" id="PF01497">
    <property type="entry name" value="Peripla_BP_2"/>
    <property type="match status" value="1"/>
</dbReference>
<dbReference type="STRING" id="626522.GCWU000325_02782"/>
<evidence type="ECO:0000256" key="1">
    <source>
        <dbReference type="SAM" id="SignalP"/>
    </source>
</evidence>
<sequence length="374" mass="42680">MKTLVAPSLLLLFSLLFSTCHNKPEVLSTRKEIPLQYATLLQLTAADSFTIATIKDPYDTTKILQSYCLLEKDVTPPKTLPKATTIIRIPLQRAAVFSSVHLALLQELHAIRQVRGVCDTQFIIDQNLQALIRHLRLTNYGGSLRPDLELLVATRADALLVSSLVDVDRPELRKTGIPIIECADYLETSALGRAEWIKFFGLLFGKGQAADSIFRQVEDRYQSLTRQVRTLRQRPSLLVETKQGGVWYVPGGKSTMGEIYQSAGVNYLFSYLNKSGSVALSFETIYKKARNADFWLIKYGDTTPLSYQRLKASYTHYSAFKAFRQHNVYACNTLQKRFYEETPFHPERLLEDLIALFHPQLLPDHRLRYFEPLQ</sequence>